<dbReference type="InterPro" id="IPR009409">
    <property type="entry name" value="DUF1059"/>
</dbReference>
<name>A0ABS8P0K8_9PSEU</name>
<reference evidence="1 2" key="1">
    <citation type="submission" date="2021-11" db="EMBL/GenBank/DDBJ databases">
        <title>Draft genome sequence of Actinomycetospora sp. SF1 isolated from the rhizosphere soil.</title>
        <authorList>
            <person name="Duangmal K."/>
            <person name="Chantavorakit T."/>
        </authorList>
    </citation>
    <scope>NUCLEOTIDE SEQUENCE [LARGE SCALE GENOMIC DNA]</scope>
    <source>
        <strain evidence="1 2">TBRC 5722</strain>
    </source>
</reference>
<evidence type="ECO:0000313" key="2">
    <source>
        <dbReference type="Proteomes" id="UP001199469"/>
    </source>
</evidence>
<dbReference type="EMBL" id="JAJNDB010000001">
    <property type="protein sequence ID" value="MCD2191781.1"/>
    <property type="molecule type" value="Genomic_DNA"/>
</dbReference>
<organism evidence="1 2">
    <name type="scientific">Actinomycetospora endophytica</name>
    <dbReference type="NCBI Taxonomy" id="2291215"/>
    <lineage>
        <taxon>Bacteria</taxon>
        <taxon>Bacillati</taxon>
        <taxon>Actinomycetota</taxon>
        <taxon>Actinomycetes</taxon>
        <taxon>Pseudonocardiales</taxon>
        <taxon>Pseudonocardiaceae</taxon>
        <taxon>Actinomycetospora</taxon>
    </lineage>
</organism>
<proteinExistence type="predicted"/>
<evidence type="ECO:0000313" key="1">
    <source>
        <dbReference type="EMBL" id="MCD2191781.1"/>
    </source>
</evidence>
<dbReference type="Pfam" id="PF06348">
    <property type="entry name" value="DUF1059"/>
    <property type="match status" value="1"/>
</dbReference>
<comment type="caution">
    <text evidence="1">The sequence shown here is derived from an EMBL/GenBank/DDBJ whole genome shotgun (WGS) entry which is preliminary data.</text>
</comment>
<protein>
    <submittedName>
        <fullName evidence="1">DUF1059 domain-containing protein</fullName>
    </submittedName>
</protein>
<dbReference type="Proteomes" id="UP001199469">
    <property type="component" value="Unassembled WGS sequence"/>
</dbReference>
<keyword evidence="2" id="KW-1185">Reference proteome</keyword>
<gene>
    <name evidence="1" type="ORF">LQ327_00040</name>
</gene>
<sequence length="163" mass="17898">MARKMVDCRDVPSDIGCTLTLTGDEDEVVEAATQHAVAVHGHTDDAALRDMIRSGLRDAQPATAPGAFVQLIEFPTDQLEQFDAAVEDWMRDIGPDRTARWFVLGADRDRPGMHVEVVEFPSYEDAMTNSKHPATAAIAERMTALAGGEVTFRNLDVVRCQMP</sequence>
<dbReference type="RefSeq" id="WP_230729331.1">
    <property type="nucleotide sequence ID" value="NZ_JAJNDB010000001.1"/>
</dbReference>
<accession>A0ABS8P0K8</accession>